<protein>
    <recommendedName>
        <fullName evidence="4">Transmembrane protein</fullName>
    </recommendedName>
</protein>
<feature type="transmembrane region" description="Helical" evidence="1">
    <location>
        <begin position="319"/>
        <end position="336"/>
    </location>
</feature>
<dbReference type="Proteomes" id="UP000623467">
    <property type="component" value="Unassembled WGS sequence"/>
</dbReference>
<feature type="transmembrane region" description="Helical" evidence="1">
    <location>
        <begin position="366"/>
        <end position="386"/>
    </location>
</feature>
<feature type="transmembrane region" description="Helical" evidence="1">
    <location>
        <begin position="249"/>
        <end position="269"/>
    </location>
</feature>
<feature type="transmembrane region" description="Helical" evidence="1">
    <location>
        <begin position="289"/>
        <end position="307"/>
    </location>
</feature>
<dbReference type="AlphaFoldDB" id="A0A8H6YH30"/>
<feature type="transmembrane region" description="Helical" evidence="1">
    <location>
        <begin position="6"/>
        <end position="31"/>
    </location>
</feature>
<sequence length="443" mass="48295">MFRSWAQQLALPSSCWCLTTISLAIMLLRAWRWAQSHFSWQALVIWTMFLGLIIPVSLGQIIGIVLDTISHFQDVVASQKKLRSLIADNTPISGWYGPGSWWAWLITLGMTSDRHGCGNPRRVAGTGERGYGYGSTFEDPRRPARSADDPYTRLCFIEGMTHAHSFVATAEPDEWDYDLIAASGYTIAAAIDVIFKAKTMVQLGESVCGSPTLPALLCAERAVTVGAGSSLFTIAAASYVGWSSGRRRVGVAIIPLVFVVVASCFSIRAHQAIFRTELCKLPDGSRVGPGDLLFAPVTTIYLITLPIDIYPSPARQGRSRSATAVLVLFIILVAYYKPSWPPLGYILAVIVLFPLAAAVGGALECFGIWVILWGILYIFAFFPQMGSFPLTGMSVMDMDQLATLLSIGFIAALRSGRHILKALRNRTDSSPSTHELSPLPNEA</sequence>
<evidence type="ECO:0000313" key="3">
    <source>
        <dbReference type="Proteomes" id="UP000623467"/>
    </source>
</evidence>
<keyword evidence="1" id="KW-0472">Membrane</keyword>
<evidence type="ECO:0008006" key="4">
    <source>
        <dbReference type="Google" id="ProtNLM"/>
    </source>
</evidence>
<reference evidence="2" key="1">
    <citation type="submission" date="2020-05" db="EMBL/GenBank/DDBJ databases">
        <title>Mycena genomes resolve the evolution of fungal bioluminescence.</title>
        <authorList>
            <person name="Tsai I.J."/>
        </authorList>
    </citation>
    <scope>NUCLEOTIDE SEQUENCE</scope>
    <source>
        <strain evidence="2">160909Yilan</strain>
    </source>
</reference>
<accession>A0A8H6YH30</accession>
<gene>
    <name evidence="2" type="ORF">MSAN_01197600</name>
</gene>
<keyword evidence="1" id="KW-0812">Transmembrane</keyword>
<keyword evidence="3" id="KW-1185">Reference proteome</keyword>
<name>A0A8H6YH30_9AGAR</name>
<comment type="caution">
    <text evidence="2">The sequence shown here is derived from an EMBL/GenBank/DDBJ whole genome shotgun (WGS) entry which is preliminary data.</text>
</comment>
<proteinExistence type="predicted"/>
<organism evidence="2 3">
    <name type="scientific">Mycena sanguinolenta</name>
    <dbReference type="NCBI Taxonomy" id="230812"/>
    <lineage>
        <taxon>Eukaryota</taxon>
        <taxon>Fungi</taxon>
        <taxon>Dikarya</taxon>
        <taxon>Basidiomycota</taxon>
        <taxon>Agaricomycotina</taxon>
        <taxon>Agaricomycetes</taxon>
        <taxon>Agaricomycetidae</taxon>
        <taxon>Agaricales</taxon>
        <taxon>Marasmiineae</taxon>
        <taxon>Mycenaceae</taxon>
        <taxon>Mycena</taxon>
    </lineage>
</organism>
<feature type="transmembrane region" description="Helical" evidence="1">
    <location>
        <begin position="342"/>
        <end position="359"/>
    </location>
</feature>
<keyword evidence="1" id="KW-1133">Transmembrane helix</keyword>
<feature type="transmembrane region" description="Helical" evidence="1">
    <location>
        <begin position="43"/>
        <end position="66"/>
    </location>
</feature>
<dbReference type="EMBL" id="JACAZH010000009">
    <property type="protein sequence ID" value="KAF7358591.1"/>
    <property type="molecule type" value="Genomic_DNA"/>
</dbReference>
<feature type="transmembrane region" description="Helical" evidence="1">
    <location>
        <begin position="398"/>
        <end position="416"/>
    </location>
</feature>
<dbReference type="OrthoDB" id="3028931at2759"/>
<evidence type="ECO:0000313" key="2">
    <source>
        <dbReference type="EMBL" id="KAF7358591.1"/>
    </source>
</evidence>
<evidence type="ECO:0000256" key="1">
    <source>
        <dbReference type="SAM" id="Phobius"/>
    </source>
</evidence>